<organism evidence="1 2">
    <name type="scientific">Rotaria sordida</name>
    <dbReference type="NCBI Taxonomy" id="392033"/>
    <lineage>
        <taxon>Eukaryota</taxon>
        <taxon>Metazoa</taxon>
        <taxon>Spiralia</taxon>
        <taxon>Gnathifera</taxon>
        <taxon>Rotifera</taxon>
        <taxon>Eurotatoria</taxon>
        <taxon>Bdelloidea</taxon>
        <taxon>Philodinida</taxon>
        <taxon>Philodinidae</taxon>
        <taxon>Rotaria</taxon>
    </lineage>
</organism>
<protein>
    <submittedName>
        <fullName evidence="1">Uncharacterized protein</fullName>
    </submittedName>
</protein>
<dbReference type="Gene3D" id="3.40.50.300">
    <property type="entry name" value="P-loop containing nucleotide triphosphate hydrolases"/>
    <property type="match status" value="1"/>
</dbReference>
<dbReference type="AlphaFoldDB" id="A0A819H659"/>
<dbReference type="EMBL" id="CAJOAX010004201">
    <property type="protein sequence ID" value="CAF3894832.1"/>
    <property type="molecule type" value="Genomic_DNA"/>
</dbReference>
<dbReference type="InterPro" id="IPR027417">
    <property type="entry name" value="P-loop_NTPase"/>
</dbReference>
<evidence type="ECO:0000313" key="1">
    <source>
        <dbReference type="EMBL" id="CAF3894832.1"/>
    </source>
</evidence>
<name>A0A819H659_9BILA</name>
<comment type="caution">
    <text evidence="1">The sequence shown here is derived from an EMBL/GenBank/DDBJ whole genome shotgun (WGS) entry which is preliminary data.</text>
</comment>
<reference evidence="1" key="1">
    <citation type="submission" date="2021-02" db="EMBL/GenBank/DDBJ databases">
        <authorList>
            <person name="Nowell W R."/>
        </authorList>
    </citation>
    <scope>NUCLEOTIDE SEQUENCE</scope>
</reference>
<evidence type="ECO:0000313" key="2">
    <source>
        <dbReference type="Proteomes" id="UP000663823"/>
    </source>
</evidence>
<accession>A0A819H659</accession>
<gene>
    <name evidence="1" type="ORF">OTI717_LOCUS23468</name>
</gene>
<proteinExistence type="predicted"/>
<sequence>MCNERISDENNRKSLRDIISGKALASKSHQVSANKLSTLLIDEVDVFCSYEFGIVRFPVVYIYDKYITEMQKNIINGNLDKNHLNKLAYQYVLNSSSQNKFLLHLIQFNVIENHFDQMIDIAIGIHDDINIKLLTSFINYLKLMYEKQNSFDQVLLNEQNFGYVPFECGMISYSELSNSYDEIFGVDLTIHHFFSCSKLKFDVNDNFIIKDTKKKDRFDTTVIKSREKLQDDRTVLIFFDTKQLLEEFYQFYSIDLGVISFCITQNKIIDDKGVREYKDDILEKLIKDEYAEQYGHVTLLTKEFGRDVDFQADAKVNDKDDIDVIQTFFSIGTVRKDESGSYELILCLEHLKGNNEQKLKSVMKGMTYMELDIQRRETESSSCLDKMKTIEKKTLSFYQEAIRECNNTNRKDFIEKIKKLQTLSASS</sequence>
<dbReference type="Proteomes" id="UP000663823">
    <property type="component" value="Unassembled WGS sequence"/>
</dbReference>